<reference evidence="1 2" key="1">
    <citation type="submission" date="2024-02" db="EMBL/GenBank/DDBJ databases">
        <authorList>
            <person name="Chen Y."/>
            <person name="Shah S."/>
            <person name="Dougan E. K."/>
            <person name="Thang M."/>
            <person name="Chan C."/>
        </authorList>
    </citation>
    <scope>NUCLEOTIDE SEQUENCE [LARGE SCALE GENOMIC DNA]</scope>
</reference>
<accession>A0ABP0KRF0</accession>
<proteinExistence type="predicted"/>
<protein>
    <recommendedName>
        <fullName evidence="3">Pentatricopeptide repeat-containing protein</fullName>
    </recommendedName>
</protein>
<dbReference type="Gene3D" id="1.25.40.10">
    <property type="entry name" value="Tetratricopeptide repeat domain"/>
    <property type="match status" value="1"/>
</dbReference>
<dbReference type="EMBL" id="CAXAMN010009668">
    <property type="protein sequence ID" value="CAK9029456.1"/>
    <property type="molecule type" value="Genomic_DNA"/>
</dbReference>
<evidence type="ECO:0000313" key="2">
    <source>
        <dbReference type="Proteomes" id="UP001642484"/>
    </source>
</evidence>
<evidence type="ECO:0000313" key="1">
    <source>
        <dbReference type="EMBL" id="CAK9029456.1"/>
    </source>
</evidence>
<comment type="caution">
    <text evidence="1">The sequence shown here is derived from an EMBL/GenBank/DDBJ whole genome shotgun (WGS) entry which is preliminary data.</text>
</comment>
<organism evidence="1 2">
    <name type="scientific">Durusdinium trenchii</name>
    <dbReference type="NCBI Taxonomy" id="1381693"/>
    <lineage>
        <taxon>Eukaryota</taxon>
        <taxon>Sar</taxon>
        <taxon>Alveolata</taxon>
        <taxon>Dinophyceae</taxon>
        <taxon>Suessiales</taxon>
        <taxon>Symbiodiniaceae</taxon>
        <taxon>Durusdinium</taxon>
    </lineage>
</organism>
<gene>
    <name evidence="1" type="ORF">CCMP2556_LOCUS17485</name>
</gene>
<sequence>MRGLHNCHAEFRHPGFHWKHALYLLATVFELQIRASIIAFDTAICVYGSCGEWQDAAGLLHESVAQGIETSVVNVKTAISACARCWCVALHLLAGAETSELPIGAMALLLR</sequence>
<evidence type="ECO:0008006" key="3">
    <source>
        <dbReference type="Google" id="ProtNLM"/>
    </source>
</evidence>
<dbReference type="Proteomes" id="UP001642484">
    <property type="component" value="Unassembled WGS sequence"/>
</dbReference>
<keyword evidence="2" id="KW-1185">Reference proteome</keyword>
<dbReference type="InterPro" id="IPR011990">
    <property type="entry name" value="TPR-like_helical_dom_sf"/>
</dbReference>
<name>A0ABP0KRF0_9DINO</name>